<dbReference type="GO" id="GO:0009425">
    <property type="term" value="C:bacterial-type flagellum basal body"/>
    <property type="evidence" value="ECO:0007669"/>
    <property type="project" value="InterPro"/>
</dbReference>
<dbReference type="AlphaFoldDB" id="A0A3B1CSM8"/>
<sequence>MVRKSEKEAALDQETAAEIALAKIIGELDSLLDIPLTLSAELGRTQMTVKEIMQLQVGSVLELSKLVGEPMEIHINDLLTARGETVVVNERFGIRVTDVIDPLEIVRTSV</sequence>
<keyword evidence="5" id="KW-0283">Flagellar rotation</keyword>
<evidence type="ECO:0000256" key="1">
    <source>
        <dbReference type="ARBA" id="ARBA00004413"/>
    </source>
</evidence>
<keyword evidence="6" id="KW-0472">Membrane</keyword>
<dbReference type="EMBL" id="UOGA01000310">
    <property type="protein sequence ID" value="VAX25680.1"/>
    <property type="molecule type" value="Genomic_DNA"/>
</dbReference>
<keyword evidence="4" id="KW-0145">Chemotaxis</keyword>
<reference evidence="8" key="1">
    <citation type="submission" date="2018-06" db="EMBL/GenBank/DDBJ databases">
        <authorList>
            <person name="Zhirakovskaya E."/>
        </authorList>
    </citation>
    <scope>NUCLEOTIDE SEQUENCE</scope>
</reference>
<proteinExistence type="inferred from homology"/>
<evidence type="ECO:0000256" key="6">
    <source>
        <dbReference type="ARBA" id="ARBA00023136"/>
    </source>
</evidence>
<dbReference type="Pfam" id="PF01052">
    <property type="entry name" value="FliMN_C"/>
    <property type="match status" value="1"/>
</dbReference>
<dbReference type="NCBIfam" id="TIGR02480">
    <property type="entry name" value="fliN"/>
    <property type="match status" value="1"/>
</dbReference>
<dbReference type="InterPro" id="IPR012826">
    <property type="entry name" value="FliN"/>
</dbReference>
<dbReference type="PANTHER" id="PTHR43484">
    <property type="match status" value="1"/>
</dbReference>
<accession>A0A3B1CSM8</accession>
<dbReference type="PANTHER" id="PTHR43484:SF1">
    <property type="entry name" value="FLAGELLAR MOTOR SWITCH PROTEIN FLIN"/>
    <property type="match status" value="1"/>
</dbReference>
<protein>
    <submittedName>
        <fullName evidence="8">Flagellar motor switch protein FliN</fullName>
    </submittedName>
</protein>
<evidence type="ECO:0000256" key="3">
    <source>
        <dbReference type="ARBA" id="ARBA00022475"/>
    </source>
</evidence>
<dbReference type="SUPFAM" id="SSF101801">
    <property type="entry name" value="Surface presentation of antigens (SPOA)"/>
    <property type="match status" value="1"/>
</dbReference>
<dbReference type="InterPro" id="IPR051469">
    <property type="entry name" value="FliN/MopA/SpaO"/>
</dbReference>
<organism evidence="8">
    <name type="scientific">hydrothermal vent metagenome</name>
    <dbReference type="NCBI Taxonomy" id="652676"/>
    <lineage>
        <taxon>unclassified sequences</taxon>
        <taxon>metagenomes</taxon>
        <taxon>ecological metagenomes</taxon>
    </lineage>
</organism>
<keyword evidence="8" id="KW-0966">Cell projection</keyword>
<keyword evidence="8" id="KW-0969">Cilium</keyword>
<feature type="domain" description="Flagellar motor switch protein FliN-like C-terminal" evidence="7">
    <location>
        <begin position="30"/>
        <end position="100"/>
    </location>
</feature>
<comment type="similarity">
    <text evidence="2">Belongs to the FliN/MopA/SpaO family.</text>
</comment>
<dbReference type="GO" id="GO:0003774">
    <property type="term" value="F:cytoskeletal motor activity"/>
    <property type="evidence" value="ECO:0007669"/>
    <property type="project" value="InterPro"/>
</dbReference>
<dbReference type="GO" id="GO:0071973">
    <property type="term" value="P:bacterial-type flagellum-dependent cell motility"/>
    <property type="evidence" value="ECO:0007669"/>
    <property type="project" value="InterPro"/>
</dbReference>
<name>A0A3B1CSM8_9ZZZZ</name>
<evidence type="ECO:0000259" key="7">
    <source>
        <dbReference type="Pfam" id="PF01052"/>
    </source>
</evidence>
<gene>
    <name evidence="8" type="ORF">MNBD_NITROSPINAE04-2529</name>
</gene>
<keyword evidence="8" id="KW-0282">Flagellum</keyword>
<evidence type="ECO:0000256" key="4">
    <source>
        <dbReference type="ARBA" id="ARBA00022500"/>
    </source>
</evidence>
<keyword evidence="3" id="KW-1003">Cell membrane</keyword>
<comment type="subcellular location">
    <subcellularLocation>
        <location evidence="1">Cell membrane</location>
        <topology evidence="1">Peripheral membrane protein</topology>
        <orientation evidence="1">Cytoplasmic side</orientation>
    </subcellularLocation>
</comment>
<dbReference type="GO" id="GO:0005886">
    <property type="term" value="C:plasma membrane"/>
    <property type="evidence" value="ECO:0007669"/>
    <property type="project" value="UniProtKB-SubCell"/>
</dbReference>
<dbReference type="Gene3D" id="2.30.330.10">
    <property type="entry name" value="SpoA-like"/>
    <property type="match status" value="1"/>
</dbReference>
<dbReference type="InterPro" id="IPR001543">
    <property type="entry name" value="FliN-like_C"/>
</dbReference>
<evidence type="ECO:0000256" key="2">
    <source>
        <dbReference type="ARBA" id="ARBA00009226"/>
    </source>
</evidence>
<dbReference type="PRINTS" id="PR00956">
    <property type="entry name" value="FLGMOTORFLIN"/>
</dbReference>
<dbReference type="InterPro" id="IPR001172">
    <property type="entry name" value="FliN_T3SS_HrcQb"/>
</dbReference>
<dbReference type="InterPro" id="IPR036429">
    <property type="entry name" value="SpoA-like_sf"/>
</dbReference>
<evidence type="ECO:0000256" key="5">
    <source>
        <dbReference type="ARBA" id="ARBA00022779"/>
    </source>
</evidence>
<dbReference type="GO" id="GO:0006935">
    <property type="term" value="P:chemotaxis"/>
    <property type="evidence" value="ECO:0007669"/>
    <property type="project" value="UniProtKB-KW"/>
</dbReference>
<evidence type="ECO:0000313" key="8">
    <source>
        <dbReference type="EMBL" id="VAX25680.1"/>
    </source>
</evidence>